<name>A0A915E6Z1_9BILA</name>
<evidence type="ECO:0000256" key="1">
    <source>
        <dbReference type="ARBA" id="ARBA00005993"/>
    </source>
</evidence>
<dbReference type="PANTHER" id="PTHR45886:SF18">
    <property type="entry name" value="NR LBD DOMAIN-CONTAINING PROTEIN-RELATED"/>
    <property type="match status" value="1"/>
</dbReference>
<dbReference type="WBParaSite" id="jg271">
    <property type="protein sequence ID" value="jg271"/>
    <property type="gene ID" value="jg271"/>
</dbReference>
<sequence length="120" mass="13890">MQKDICSVVMDPLKRVKLSVEEYVLLKALIFSNSVYIDDICISDRILLQRESERYSKILLHHLQAKMGILSGAKKFADITSLFSSLSKASQQMRQMHVFYQCTLQLENRNAPFIDEVMFV</sequence>
<evidence type="ECO:0000256" key="4">
    <source>
        <dbReference type="ARBA" id="ARBA00023170"/>
    </source>
</evidence>
<feature type="domain" description="NR LBD" evidence="5">
    <location>
        <begin position="1"/>
        <end position="119"/>
    </location>
</feature>
<reference evidence="7" key="1">
    <citation type="submission" date="2022-11" db="UniProtKB">
        <authorList>
            <consortium name="WormBaseParasite"/>
        </authorList>
    </citation>
    <scope>IDENTIFICATION</scope>
</reference>
<evidence type="ECO:0000313" key="7">
    <source>
        <dbReference type="WBParaSite" id="jg271"/>
    </source>
</evidence>
<keyword evidence="3" id="KW-0804">Transcription</keyword>
<keyword evidence="6" id="KW-1185">Reference proteome</keyword>
<dbReference type="Gene3D" id="1.10.565.10">
    <property type="entry name" value="Retinoid X Receptor"/>
    <property type="match status" value="1"/>
</dbReference>
<evidence type="ECO:0000256" key="3">
    <source>
        <dbReference type="ARBA" id="ARBA00023163"/>
    </source>
</evidence>
<proteinExistence type="inferred from homology"/>
<dbReference type="AlphaFoldDB" id="A0A915E6Z1"/>
<dbReference type="PROSITE" id="PS51843">
    <property type="entry name" value="NR_LBD"/>
    <property type="match status" value="1"/>
</dbReference>
<evidence type="ECO:0000259" key="5">
    <source>
        <dbReference type="PROSITE" id="PS51843"/>
    </source>
</evidence>
<keyword evidence="4" id="KW-0675">Receptor</keyword>
<comment type="similarity">
    <text evidence="1">Belongs to the nuclear hormone receptor family.</text>
</comment>
<dbReference type="Pfam" id="PF00104">
    <property type="entry name" value="Hormone_recep"/>
    <property type="match status" value="1"/>
</dbReference>
<organism evidence="6 7">
    <name type="scientific">Ditylenchus dipsaci</name>
    <dbReference type="NCBI Taxonomy" id="166011"/>
    <lineage>
        <taxon>Eukaryota</taxon>
        <taxon>Metazoa</taxon>
        <taxon>Ecdysozoa</taxon>
        <taxon>Nematoda</taxon>
        <taxon>Chromadorea</taxon>
        <taxon>Rhabditida</taxon>
        <taxon>Tylenchina</taxon>
        <taxon>Tylenchomorpha</taxon>
        <taxon>Sphaerularioidea</taxon>
        <taxon>Anguinidae</taxon>
        <taxon>Anguininae</taxon>
        <taxon>Ditylenchus</taxon>
    </lineage>
</organism>
<keyword evidence="2" id="KW-0805">Transcription regulation</keyword>
<dbReference type="InterPro" id="IPR000536">
    <property type="entry name" value="Nucl_hrmn_rcpt_lig-bd"/>
</dbReference>
<evidence type="ECO:0000256" key="2">
    <source>
        <dbReference type="ARBA" id="ARBA00023015"/>
    </source>
</evidence>
<dbReference type="SUPFAM" id="SSF48508">
    <property type="entry name" value="Nuclear receptor ligand-binding domain"/>
    <property type="match status" value="1"/>
</dbReference>
<protein>
    <submittedName>
        <fullName evidence="7">NR LBD domain-containing protein</fullName>
    </submittedName>
</protein>
<evidence type="ECO:0000313" key="6">
    <source>
        <dbReference type="Proteomes" id="UP000887574"/>
    </source>
</evidence>
<dbReference type="Proteomes" id="UP000887574">
    <property type="component" value="Unplaced"/>
</dbReference>
<accession>A0A915E6Z1</accession>
<dbReference type="InterPro" id="IPR035500">
    <property type="entry name" value="NHR-like_dom_sf"/>
</dbReference>
<dbReference type="PANTHER" id="PTHR45886">
    <property type="entry name" value="NUCLEAR HORMONE RECEPTOR FAMILY-RELATED-RELATED"/>
    <property type="match status" value="1"/>
</dbReference>